<comment type="caution">
    <text evidence="3">Lacks conserved residue(s) required for the propagation of feature annotation.</text>
</comment>
<dbReference type="PANTHER" id="PTHR11280">
    <property type="entry name" value="GLUCOSAMINE-6-PHOSPHATE ISOMERASE"/>
    <property type="match status" value="1"/>
</dbReference>
<dbReference type="GO" id="GO:0005737">
    <property type="term" value="C:cytoplasm"/>
    <property type="evidence" value="ECO:0007669"/>
    <property type="project" value="TreeGrafter"/>
</dbReference>
<reference evidence="5" key="2">
    <citation type="journal article" date="2021" name="PeerJ">
        <title>Extensive microbial diversity within the chicken gut microbiome revealed by metagenomics and culture.</title>
        <authorList>
            <person name="Gilroy R."/>
            <person name="Ravi A."/>
            <person name="Getino M."/>
            <person name="Pursley I."/>
            <person name="Horton D.L."/>
            <person name="Alikhan N.F."/>
            <person name="Baker D."/>
            <person name="Gharbi K."/>
            <person name="Hall N."/>
            <person name="Watson M."/>
            <person name="Adriaenssens E.M."/>
            <person name="Foster-Nyarko E."/>
            <person name="Jarju S."/>
            <person name="Secka A."/>
            <person name="Antonio M."/>
            <person name="Oren A."/>
            <person name="Chaudhuri R.R."/>
            <person name="La Ragione R."/>
            <person name="Hildebrand F."/>
            <person name="Pallen M.J."/>
        </authorList>
    </citation>
    <scope>NUCLEOTIDE SEQUENCE</scope>
    <source>
        <strain evidence="5">CHK181-108</strain>
    </source>
</reference>
<evidence type="ECO:0000256" key="1">
    <source>
        <dbReference type="ARBA" id="ARBA00022801"/>
    </source>
</evidence>
<dbReference type="CDD" id="cd01399">
    <property type="entry name" value="GlcN6P_deaminase"/>
    <property type="match status" value="1"/>
</dbReference>
<feature type="active site" description="For ring-opening step" evidence="3">
    <location>
        <position position="143"/>
    </location>
</feature>
<dbReference type="Pfam" id="PF01182">
    <property type="entry name" value="Glucosamine_iso"/>
    <property type="match status" value="1"/>
</dbReference>
<dbReference type="HAMAP" id="MF_01241">
    <property type="entry name" value="GlcN6P_deamin"/>
    <property type="match status" value="1"/>
</dbReference>
<evidence type="ECO:0000313" key="6">
    <source>
        <dbReference type="Proteomes" id="UP000824165"/>
    </source>
</evidence>
<dbReference type="GO" id="GO:0004342">
    <property type="term" value="F:glucosamine-6-phosphate deaminase activity"/>
    <property type="evidence" value="ECO:0007669"/>
    <property type="project" value="UniProtKB-UniRule"/>
</dbReference>
<sequence length="251" mass="27929">MEIILCGGGTELARAAADVIKSQLDKKPDSVIGFATGSTPLGMYKRLAELYKNGEIDFSRAVSFNLDEYYPIKSSDSRSYHKFMYDNLFRHININHSNIHIPDGETDDPERECAEYERKIEAAGEIDIQILGLGRNGHIGFNEPAPELYAKTHLTELSHDTIEANSRFFENESCVPRHALTMGMASILRAKRILLLASGAGKREAISSLLSPYVTTQSPVTMLKLRRGVTLVCDNKAYPGEYKNDGGDKRL</sequence>
<name>A0A9D1KPX5_9FIRM</name>
<comment type="catalytic activity">
    <reaction evidence="3">
        <text>alpha-D-glucosamine 6-phosphate + H2O = beta-D-fructose 6-phosphate + NH4(+)</text>
        <dbReference type="Rhea" id="RHEA:12172"/>
        <dbReference type="ChEBI" id="CHEBI:15377"/>
        <dbReference type="ChEBI" id="CHEBI:28938"/>
        <dbReference type="ChEBI" id="CHEBI:57634"/>
        <dbReference type="ChEBI" id="CHEBI:75989"/>
        <dbReference type="EC" id="3.5.99.6"/>
    </reaction>
</comment>
<feature type="domain" description="Glucosamine/galactosamine-6-phosphate isomerase" evidence="4">
    <location>
        <begin position="11"/>
        <end position="230"/>
    </location>
</feature>
<dbReference type="InterPro" id="IPR006148">
    <property type="entry name" value="Glc/Gal-6P_isomerase"/>
</dbReference>
<comment type="similarity">
    <text evidence="3">Belongs to the glucosamine/galactosamine-6-phosphate isomerase family. NagB subfamily.</text>
</comment>
<dbReference type="EMBL" id="DVLU01000050">
    <property type="protein sequence ID" value="HIT85274.1"/>
    <property type="molecule type" value="Genomic_DNA"/>
</dbReference>
<comment type="function">
    <text evidence="3">Catalyzes the reversible isomerization-deamination of glucosamine 6-phosphate (GlcN6P) to form fructose 6-phosphate (Fru6P) and ammonium ion.</text>
</comment>
<keyword evidence="2 3" id="KW-0119">Carbohydrate metabolism</keyword>
<dbReference type="Gene3D" id="3.40.50.1360">
    <property type="match status" value="1"/>
</dbReference>
<feature type="active site" description="Proton acceptor; for ring-opening step" evidence="3">
    <location>
        <position position="138"/>
    </location>
</feature>
<comment type="caution">
    <text evidence="5">The sequence shown here is derived from an EMBL/GenBank/DDBJ whole genome shotgun (WGS) entry which is preliminary data.</text>
</comment>
<evidence type="ECO:0000313" key="5">
    <source>
        <dbReference type="EMBL" id="HIT85274.1"/>
    </source>
</evidence>
<gene>
    <name evidence="3 5" type="primary">nagB</name>
    <name evidence="5" type="ORF">IAA60_05140</name>
</gene>
<dbReference type="GO" id="GO:0006046">
    <property type="term" value="P:N-acetylglucosamine catabolic process"/>
    <property type="evidence" value="ECO:0007669"/>
    <property type="project" value="UniProtKB-UniRule"/>
</dbReference>
<feature type="active site" description="Proton acceptor; for enolization step" evidence="3">
    <location>
        <position position="67"/>
    </location>
</feature>
<dbReference type="GO" id="GO:0005975">
    <property type="term" value="P:carbohydrate metabolic process"/>
    <property type="evidence" value="ECO:0007669"/>
    <property type="project" value="InterPro"/>
</dbReference>
<dbReference type="EC" id="3.5.99.6" evidence="3"/>
<organism evidence="5 6">
    <name type="scientific">Candidatus Ornithomonoglobus intestinigallinarum</name>
    <dbReference type="NCBI Taxonomy" id="2840894"/>
    <lineage>
        <taxon>Bacteria</taxon>
        <taxon>Bacillati</taxon>
        <taxon>Bacillota</taxon>
        <taxon>Clostridia</taxon>
        <taxon>Candidatus Ornithomonoglobus</taxon>
    </lineage>
</organism>
<protein>
    <recommendedName>
        <fullName evidence="3">Glucosamine-6-phosphate deaminase</fullName>
        <ecNumber evidence="3">3.5.99.6</ecNumber>
    </recommendedName>
    <alternativeName>
        <fullName evidence="3">GlcN6P deaminase</fullName>
        <shortName evidence="3">GNPDA</shortName>
    </alternativeName>
    <alternativeName>
        <fullName evidence="3">Glucosamine-6-phosphate isomerase</fullName>
    </alternativeName>
</protein>
<dbReference type="Proteomes" id="UP000824165">
    <property type="component" value="Unassembled WGS sequence"/>
</dbReference>
<evidence type="ECO:0000259" key="4">
    <source>
        <dbReference type="Pfam" id="PF01182"/>
    </source>
</evidence>
<accession>A0A9D1KPX5</accession>
<comment type="pathway">
    <text evidence="3">Amino-sugar metabolism; N-acetylneuraminate degradation; D-fructose 6-phosphate from N-acetylneuraminate: step 5/5.</text>
</comment>
<evidence type="ECO:0000256" key="2">
    <source>
        <dbReference type="ARBA" id="ARBA00023277"/>
    </source>
</evidence>
<dbReference type="AlphaFoldDB" id="A0A9D1KPX5"/>
<reference evidence="5" key="1">
    <citation type="submission" date="2020-10" db="EMBL/GenBank/DDBJ databases">
        <authorList>
            <person name="Gilroy R."/>
        </authorList>
    </citation>
    <scope>NUCLEOTIDE SEQUENCE</scope>
    <source>
        <strain evidence="5">CHK181-108</strain>
    </source>
</reference>
<dbReference type="InterPro" id="IPR037171">
    <property type="entry name" value="NagB/RpiA_transferase-like"/>
</dbReference>
<feature type="active site" description="For ring-opening step" evidence="3">
    <location>
        <position position="136"/>
    </location>
</feature>
<dbReference type="GO" id="GO:0006043">
    <property type="term" value="P:glucosamine catabolic process"/>
    <property type="evidence" value="ECO:0007669"/>
    <property type="project" value="TreeGrafter"/>
</dbReference>
<dbReference type="SUPFAM" id="SSF100950">
    <property type="entry name" value="NagB/RpiA/CoA transferase-like"/>
    <property type="match status" value="1"/>
</dbReference>
<dbReference type="InterPro" id="IPR004547">
    <property type="entry name" value="Glucosamine6P_isomerase"/>
</dbReference>
<dbReference type="InterPro" id="IPR018321">
    <property type="entry name" value="Glucosamine6P_isomerase_CS"/>
</dbReference>
<dbReference type="GO" id="GO:0042802">
    <property type="term" value="F:identical protein binding"/>
    <property type="evidence" value="ECO:0007669"/>
    <property type="project" value="TreeGrafter"/>
</dbReference>
<dbReference type="GO" id="GO:0019262">
    <property type="term" value="P:N-acetylneuraminate catabolic process"/>
    <property type="evidence" value="ECO:0007669"/>
    <property type="project" value="UniProtKB-UniRule"/>
</dbReference>
<proteinExistence type="inferred from homology"/>
<dbReference type="PANTHER" id="PTHR11280:SF5">
    <property type="entry name" value="GLUCOSAMINE-6-PHOSPHATE ISOMERASE"/>
    <property type="match status" value="1"/>
</dbReference>
<dbReference type="NCBIfam" id="TIGR00502">
    <property type="entry name" value="nagB"/>
    <property type="match status" value="1"/>
</dbReference>
<keyword evidence="1 3" id="KW-0378">Hydrolase</keyword>
<evidence type="ECO:0000256" key="3">
    <source>
        <dbReference type="HAMAP-Rule" id="MF_01241"/>
    </source>
</evidence>
<dbReference type="PROSITE" id="PS01161">
    <property type="entry name" value="GLC_GALNAC_ISOMERASE"/>
    <property type="match status" value="1"/>
</dbReference>